<gene>
    <name evidence="2" type="ORF">ACFPKY_11460</name>
</gene>
<keyword evidence="3" id="KW-1185">Reference proteome</keyword>
<organism evidence="2 3">
    <name type="scientific">Nocardioides caricicola</name>
    <dbReference type="NCBI Taxonomy" id="634770"/>
    <lineage>
        <taxon>Bacteria</taxon>
        <taxon>Bacillati</taxon>
        <taxon>Actinomycetota</taxon>
        <taxon>Actinomycetes</taxon>
        <taxon>Propionibacteriales</taxon>
        <taxon>Nocardioidaceae</taxon>
        <taxon>Nocardioides</taxon>
    </lineage>
</organism>
<name>A0ABW0N1E4_9ACTN</name>
<sequence>MSASYPTVLQTVLDCREPRLLGDFYRDLLGWTYRPGDETPSEGEDWLVLRAPAGVHGLAFQLNAEYVPPAWTPGPDRRGDQQMMLHLDMGVPDPDSLEQQRLRVLELGGAVLFDRSDDADEPLYVFADPAGHPFCIFVATV</sequence>
<dbReference type="SUPFAM" id="SSF54593">
    <property type="entry name" value="Glyoxalase/Bleomycin resistance protein/Dihydroxybiphenyl dioxygenase"/>
    <property type="match status" value="1"/>
</dbReference>
<dbReference type="InterPro" id="IPR041581">
    <property type="entry name" value="Glyoxalase_6"/>
</dbReference>
<evidence type="ECO:0000259" key="1">
    <source>
        <dbReference type="Pfam" id="PF18029"/>
    </source>
</evidence>
<dbReference type="PANTHER" id="PTHR35908">
    <property type="entry name" value="HYPOTHETICAL FUSION PROTEIN"/>
    <property type="match status" value="1"/>
</dbReference>
<proteinExistence type="predicted"/>
<dbReference type="RefSeq" id="WP_345173256.1">
    <property type="nucleotide sequence ID" value="NZ_BAABFQ010000004.1"/>
</dbReference>
<evidence type="ECO:0000313" key="3">
    <source>
        <dbReference type="Proteomes" id="UP001595956"/>
    </source>
</evidence>
<dbReference type="InterPro" id="IPR029068">
    <property type="entry name" value="Glyas_Bleomycin-R_OHBP_Dase"/>
</dbReference>
<dbReference type="Proteomes" id="UP001595956">
    <property type="component" value="Unassembled WGS sequence"/>
</dbReference>
<comment type="caution">
    <text evidence="2">The sequence shown here is derived from an EMBL/GenBank/DDBJ whole genome shotgun (WGS) entry which is preliminary data.</text>
</comment>
<dbReference type="Pfam" id="PF18029">
    <property type="entry name" value="Glyoxalase_6"/>
    <property type="match status" value="1"/>
</dbReference>
<dbReference type="EMBL" id="JBHSMD010000003">
    <property type="protein sequence ID" value="MFC5493721.1"/>
    <property type="molecule type" value="Genomic_DNA"/>
</dbReference>
<dbReference type="PANTHER" id="PTHR35908:SF1">
    <property type="entry name" value="CONSERVED PROTEIN"/>
    <property type="match status" value="1"/>
</dbReference>
<feature type="domain" description="Glyoxalase-like" evidence="1">
    <location>
        <begin position="10"/>
        <end position="137"/>
    </location>
</feature>
<dbReference type="Gene3D" id="3.10.180.10">
    <property type="entry name" value="2,3-Dihydroxybiphenyl 1,2-Dioxygenase, domain 1"/>
    <property type="match status" value="1"/>
</dbReference>
<evidence type="ECO:0000313" key="2">
    <source>
        <dbReference type="EMBL" id="MFC5493721.1"/>
    </source>
</evidence>
<reference evidence="3" key="1">
    <citation type="journal article" date="2019" name="Int. J. Syst. Evol. Microbiol.">
        <title>The Global Catalogue of Microorganisms (GCM) 10K type strain sequencing project: providing services to taxonomists for standard genome sequencing and annotation.</title>
        <authorList>
            <consortium name="The Broad Institute Genomics Platform"/>
            <consortium name="The Broad Institute Genome Sequencing Center for Infectious Disease"/>
            <person name="Wu L."/>
            <person name="Ma J."/>
        </authorList>
    </citation>
    <scope>NUCLEOTIDE SEQUENCE [LARGE SCALE GENOMIC DNA]</scope>
    <source>
        <strain evidence="3">KACC 13778</strain>
    </source>
</reference>
<accession>A0ABW0N1E4</accession>
<protein>
    <submittedName>
        <fullName evidence="2">VOC family protein</fullName>
    </submittedName>
</protein>